<keyword evidence="5 7" id="KW-1133">Transmembrane helix</keyword>
<feature type="transmembrane region" description="Helical" evidence="7">
    <location>
        <begin position="40"/>
        <end position="61"/>
    </location>
</feature>
<comment type="subcellular location">
    <subcellularLocation>
        <location evidence="1">Cell membrane</location>
        <topology evidence="1">Multi-pass membrane protein</topology>
    </subcellularLocation>
</comment>
<gene>
    <name evidence="8" type="ORF">SAMN04487945_1139</name>
</gene>
<dbReference type="STRING" id="355548.SAMN04487945_1139"/>
<dbReference type="InterPro" id="IPR022791">
    <property type="entry name" value="L-PG_synthase/AglD"/>
</dbReference>
<keyword evidence="3" id="KW-1003">Cell membrane</keyword>
<dbReference type="NCBIfam" id="TIGR00374">
    <property type="entry name" value="flippase-like domain"/>
    <property type="match status" value="1"/>
</dbReference>
<feature type="transmembrane region" description="Helical" evidence="7">
    <location>
        <begin position="292"/>
        <end position="315"/>
    </location>
</feature>
<organism evidence="8 9">
    <name type="scientific">Halobacterium jilantaiense</name>
    <dbReference type="NCBI Taxonomy" id="355548"/>
    <lineage>
        <taxon>Archaea</taxon>
        <taxon>Methanobacteriati</taxon>
        <taxon>Methanobacteriota</taxon>
        <taxon>Stenosarchaea group</taxon>
        <taxon>Halobacteria</taxon>
        <taxon>Halobacteriales</taxon>
        <taxon>Halobacteriaceae</taxon>
        <taxon>Halobacterium</taxon>
    </lineage>
</organism>
<dbReference type="Pfam" id="PF03706">
    <property type="entry name" value="LPG_synthase_TM"/>
    <property type="match status" value="1"/>
</dbReference>
<sequence>MEFQRRQAAARFGVAAAVVAALVYGVGWRRVLSNLAAADLSLFVPAVVASLAGMLVSAEGVRVAIGVSRRSPDASRTRYAALAGMFVRSVLPAGNVGKGAFVAYTVSRGETTSASQGLAGAASWEFLNMLASAGVASVGLLGVVATGRDAGDAPLVLGAFAALLALAVGSLSFAVQRRDLVVSVVLWAARVGRRTLGRLAPRLDTSLSRERVRSTLDVFLGNIGALVKDRRRLVVALLAAHVTWLLGVVPLYLCLEAVGLAVAPSVVLVAMPLAGFALAVPVPGGIGPMDAALGGIVAVLTGYSLSALASALVLFRVATYGTQVTVGGLALWRLQTAFR</sequence>
<evidence type="ECO:0000256" key="7">
    <source>
        <dbReference type="SAM" id="Phobius"/>
    </source>
</evidence>
<dbReference type="PANTHER" id="PTHR39087">
    <property type="entry name" value="UPF0104 MEMBRANE PROTEIN MJ1595"/>
    <property type="match status" value="1"/>
</dbReference>
<feature type="transmembrane region" description="Helical" evidence="7">
    <location>
        <begin position="153"/>
        <end position="175"/>
    </location>
</feature>
<evidence type="ECO:0000256" key="1">
    <source>
        <dbReference type="ARBA" id="ARBA00004651"/>
    </source>
</evidence>
<keyword evidence="9" id="KW-1185">Reference proteome</keyword>
<feature type="transmembrane region" description="Helical" evidence="7">
    <location>
        <begin position="233"/>
        <end position="253"/>
    </location>
</feature>
<dbReference type="OrthoDB" id="253420at2157"/>
<proteinExistence type="inferred from homology"/>
<keyword evidence="6 7" id="KW-0472">Membrane</keyword>
<evidence type="ECO:0000256" key="5">
    <source>
        <dbReference type="ARBA" id="ARBA00022989"/>
    </source>
</evidence>
<dbReference type="GO" id="GO:0005886">
    <property type="term" value="C:plasma membrane"/>
    <property type="evidence" value="ECO:0007669"/>
    <property type="project" value="UniProtKB-SubCell"/>
</dbReference>
<dbReference type="AlphaFoldDB" id="A0A1I0NUB6"/>
<evidence type="ECO:0008006" key="10">
    <source>
        <dbReference type="Google" id="ProtNLM"/>
    </source>
</evidence>
<feature type="transmembrane region" description="Helical" evidence="7">
    <location>
        <begin position="126"/>
        <end position="147"/>
    </location>
</feature>
<dbReference type="RefSeq" id="WP_089668391.1">
    <property type="nucleotide sequence ID" value="NZ_FOJA01000001.1"/>
</dbReference>
<evidence type="ECO:0000256" key="3">
    <source>
        <dbReference type="ARBA" id="ARBA00022475"/>
    </source>
</evidence>
<evidence type="ECO:0000313" key="8">
    <source>
        <dbReference type="EMBL" id="SEW04990.1"/>
    </source>
</evidence>
<reference evidence="8 9" key="1">
    <citation type="submission" date="2016-10" db="EMBL/GenBank/DDBJ databases">
        <authorList>
            <person name="de Groot N.N."/>
        </authorList>
    </citation>
    <scope>NUCLEOTIDE SEQUENCE [LARGE SCALE GENOMIC DNA]</scope>
    <source>
        <strain evidence="8 9">CGMCC 1.5337</strain>
    </source>
</reference>
<feature type="transmembrane region" description="Helical" evidence="7">
    <location>
        <begin position="12"/>
        <end position="28"/>
    </location>
</feature>
<protein>
    <recommendedName>
        <fullName evidence="10">Lysylphosphatidylglycerol synthase TM region</fullName>
    </recommendedName>
</protein>
<evidence type="ECO:0000256" key="6">
    <source>
        <dbReference type="ARBA" id="ARBA00023136"/>
    </source>
</evidence>
<dbReference type="EMBL" id="FOJA01000001">
    <property type="protein sequence ID" value="SEW04990.1"/>
    <property type="molecule type" value="Genomic_DNA"/>
</dbReference>
<evidence type="ECO:0000256" key="4">
    <source>
        <dbReference type="ARBA" id="ARBA00022692"/>
    </source>
</evidence>
<feature type="transmembrane region" description="Helical" evidence="7">
    <location>
        <begin position="259"/>
        <end position="280"/>
    </location>
</feature>
<name>A0A1I0NUB6_9EURY</name>
<evidence type="ECO:0000313" key="9">
    <source>
        <dbReference type="Proteomes" id="UP000198518"/>
    </source>
</evidence>
<keyword evidence="4 7" id="KW-0812">Transmembrane</keyword>
<dbReference type="PANTHER" id="PTHR39087:SF2">
    <property type="entry name" value="UPF0104 MEMBRANE PROTEIN MJ1595"/>
    <property type="match status" value="1"/>
</dbReference>
<evidence type="ECO:0000256" key="2">
    <source>
        <dbReference type="ARBA" id="ARBA00011061"/>
    </source>
</evidence>
<dbReference type="Proteomes" id="UP000198518">
    <property type="component" value="Unassembled WGS sequence"/>
</dbReference>
<comment type="similarity">
    <text evidence="2">Belongs to the UPF0104 family.</text>
</comment>
<accession>A0A1I0NUB6</accession>